<evidence type="ECO:0000313" key="1">
    <source>
        <dbReference type="EMBL" id="KAF6167375.1"/>
    </source>
</evidence>
<proteinExistence type="predicted"/>
<dbReference type="AlphaFoldDB" id="A0A7J7NJL0"/>
<dbReference type="Proteomes" id="UP000541444">
    <property type="component" value="Unassembled WGS sequence"/>
</dbReference>
<sequence length="65" mass="7645">MGQCQQWIYHKKGRILICWNPDIVKLENINIGNQIIMTEVTHKVGISFTASFVYGFNSYNKRRKL</sequence>
<keyword evidence="2" id="KW-1185">Reference proteome</keyword>
<dbReference type="OrthoDB" id="1932741at2759"/>
<comment type="caution">
    <text evidence="1">The sequence shown here is derived from an EMBL/GenBank/DDBJ whole genome shotgun (WGS) entry which is preliminary data.</text>
</comment>
<gene>
    <name evidence="1" type="ORF">GIB67_020681</name>
</gene>
<organism evidence="1 2">
    <name type="scientific">Kingdonia uniflora</name>
    <dbReference type="NCBI Taxonomy" id="39325"/>
    <lineage>
        <taxon>Eukaryota</taxon>
        <taxon>Viridiplantae</taxon>
        <taxon>Streptophyta</taxon>
        <taxon>Embryophyta</taxon>
        <taxon>Tracheophyta</taxon>
        <taxon>Spermatophyta</taxon>
        <taxon>Magnoliopsida</taxon>
        <taxon>Ranunculales</taxon>
        <taxon>Circaeasteraceae</taxon>
        <taxon>Kingdonia</taxon>
    </lineage>
</organism>
<reference evidence="1 2" key="1">
    <citation type="journal article" date="2020" name="IScience">
        <title>Genome Sequencing of the Endangered Kingdonia uniflora (Circaeasteraceae, Ranunculales) Reveals Potential Mechanisms of Evolutionary Specialization.</title>
        <authorList>
            <person name="Sun Y."/>
            <person name="Deng T."/>
            <person name="Zhang A."/>
            <person name="Moore M.J."/>
            <person name="Landis J.B."/>
            <person name="Lin N."/>
            <person name="Zhang H."/>
            <person name="Zhang X."/>
            <person name="Huang J."/>
            <person name="Zhang X."/>
            <person name="Sun H."/>
            <person name="Wang H."/>
        </authorList>
    </citation>
    <scope>NUCLEOTIDE SEQUENCE [LARGE SCALE GENOMIC DNA]</scope>
    <source>
        <strain evidence="1">TB1705</strain>
        <tissue evidence="1">Leaf</tissue>
    </source>
</reference>
<accession>A0A7J7NJL0</accession>
<name>A0A7J7NJL0_9MAGN</name>
<dbReference type="EMBL" id="JACGCM010000750">
    <property type="protein sequence ID" value="KAF6167375.1"/>
    <property type="molecule type" value="Genomic_DNA"/>
</dbReference>
<protein>
    <submittedName>
        <fullName evidence="1">Uncharacterized protein</fullName>
    </submittedName>
</protein>
<evidence type="ECO:0000313" key="2">
    <source>
        <dbReference type="Proteomes" id="UP000541444"/>
    </source>
</evidence>